<reference evidence="2 3" key="1">
    <citation type="submission" date="2018-08" db="EMBL/GenBank/DDBJ databases">
        <title>Comamonas testosteroni strain SWCO2.</title>
        <authorList>
            <person name="Jiang N."/>
            <person name="Zhang X.Z."/>
        </authorList>
    </citation>
    <scope>NUCLEOTIDE SEQUENCE [LARGE SCALE GENOMIC DNA]</scope>
    <source>
        <strain evidence="2 3">SWCO2</strain>
    </source>
</reference>
<evidence type="ECO:0000313" key="3">
    <source>
        <dbReference type="Proteomes" id="UP000261948"/>
    </source>
</evidence>
<keyword evidence="3" id="KW-1185">Reference proteome</keyword>
<dbReference type="Proteomes" id="UP000261948">
    <property type="component" value="Unassembled WGS sequence"/>
</dbReference>
<evidence type="ECO:0000259" key="1">
    <source>
        <dbReference type="Pfam" id="PF08770"/>
    </source>
</evidence>
<name>A0A373FJ60_COMTE</name>
<dbReference type="InterPro" id="IPR013783">
    <property type="entry name" value="Ig-like_fold"/>
</dbReference>
<dbReference type="InterPro" id="IPR014880">
    <property type="entry name" value="SoxZ_dom"/>
</dbReference>
<dbReference type="Gene3D" id="2.60.40.10">
    <property type="entry name" value="Immunoglobulins"/>
    <property type="match status" value="1"/>
</dbReference>
<dbReference type="OrthoDB" id="9795530at2"/>
<gene>
    <name evidence="2" type="ORF">DZC30_13120</name>
</gene>
<dbReference type="SUPFAM" id="SSF81296">
    <property type="entry name" value="E set domains"/>
    <property type="match status" value="1"/>
</dbReference>
<protein>
    <submittedName>
        <fullName evidence="2">Thiosulfate oxidation carrier complex protein SoxZ</fullName>
    </submittedName>
</protein>
<accession>A0A373FJ60</accession>
<organism evidence="2 3">
    <name type="scientific">Comamonas testosteroni</name>
    <name type="common">Pseudomonas testosteroni</name>
    <dbReference type="NCBI Taxonomy" id="285"/>
    <lineage>
        <taxon>Bacteria</taxon>
        <taxon>Pseudomonadati</taxon>
        <taxon>Pseudomonadota</taxon>
        <taxon>Betaproteobacteria</taxon>
        <taxon>Burkholderiales</taxon>
        <taxon>Comamonadaceae</taxon>
        <taxon>Comamonas</taxon>
    </lineage>
</organism>
<comment type="caution">
    <text evidence="2">The sequence shown here is derived from an EMBL/GenBank/DDBJ whole genome shotgun (WGS) entry which is preliminary data.</text>
</comment>
<dbReference type="AlphaFoldDB" id="A0A373FJ60"/>
<dbReference type="InterPro" id="IPR014756">
    <property type="entry name" value="Ig_E-set"/>
</dbReference>
<evidence type="ECO:0000313" key="2">
    <source>
        <dbReference type="EMBL" id="RGE44188.1"/>
    </source>
</evidence>
<dbReference type="Pfam" id="PF08770">
    <property type="entry name" value="SoxZ"/>
    <property type="match status" value="1"/>
</dbReference>
<proteinExistence type="predicted"/>
<dbReference type="EMBL" id="QURR01000015">
    <property type="protein sequence ID" value="RGE44188.1"/>
    <property type="molecule type" value="Genomic_DNA"/>
</dbReference>
<feature type="domain" description="Sulphur oxidation protein SoxZ" evidence="1">
    <location>
        <begin position="15"/>
        <end position="105"/>
    </location>
</feature>
<sequence length="111" mass="12444">MSTSKPPRVWVSNATPKKGEVLRVRAQMEHVMESGLRTDPATNKIRPRNIVTRFEARLGSALLFSWEPNISVAQNPYIEFTFLARESGDLNMLWKDDAGLSVTAQKTITVA</sequence>